<evidence type="ECO:0000256" key="6">
    <source>
        <dbReference type="SAM" id="Phobius"/>
    </source>
</evidence>
<feature type="domain" description="Major facilitator superfamily (MFS) profile" evidence="7">
    <location>
        <begin position="62"/>
        <end position="440"/>
    </location>
</feature>
<dbReference type="Gene3D" id="1.20.1250.20">
    <property type="entry name" value="MFS general substrate transporter like domains"/>
    <property type="match status" value="1"/>
</dbReference>
<evidence type="ECO:0000313" key="8">
    <source>
        <dbReference type="EMBL" id="GGZ09399.1"/>
    </source>
</evidence>
<reference evidence="8" key="2">
    <citation type="submission" date="2022-12" db="EMBL/GenBank/DDBJ databases">
        <authorList>
            <person name="Sun Q."/>
            <person name="Kim S."/>
        </authorList>
    </citation>
    <scope>NUCLEOTIDE SEQUENCE</scope>
    <source>
        <strain evidence="8">KCTC 12344</strain>
    </source>
</reference>
<feature type="transmembrane region" description="Helical" evidence="6">
    <location>
        <begin position="386"/>
        <end position="409"/>
    </location>
</feature>
<comment type="caution">
    <text evidence="8">The sequence shown here is derived from an EMBL/GenBank/DDBJ whole genome shotgun (WGS) entry which is preliminary data.</text>
</comment>
<dbReference type="InterPro" id="IPR050189">
    <property type="entry name" value="MFS_Efflux_Transporters"/>
</dbReference>
<dbReference type="Pfam" id="PF07690">
    <property type="entry name" value="MFS_1"/>
    <property type="match status" value="1"/>
</dbReference>
<feature type="transmembrane region" description="Helical" evidence="6">
    <location>
        <begin position="347"/>
        <end position="365"/>
    </location>
</feature>
<dbReference type="InterPro" id="IPR020846">
    <property type="entry name" value="MFS_dom"/>
</dbReference>
<dbReference type="EMBL" id="BMWW01000013">
    <property type="protein sequence ID" value="GGZ09399.1"/>
    <property type="molecule type" value="Genomic_DNA"/>
</dbReference>
<dbReference type="InterPro" id="IPR036259">
    <property type="entry name" value="MFS_trans_sf"/>
</dbReference>
<keyword evidence="2" id="KW-1003">Cell membrane</keyword>
<dbReference type="CDD" id="cd17324">
    <property type="entry name" value="MFS_NepI_like"/>
    <property type="match status" value="1"/>
</dbReference>
<feature type="transmembrane region" description="Helical" evidence="6">
    <location>
        <begin position="214"/>
        <end position="237"/>
    </location>
</feature>
<dbReference type="PROSITE" id="PS50850">
    <property type="entry name" value="MFS"/>
    <property type="match status" value="1"/>
</dbReference>
<evidence type="ECO:0000256" key="1">
    <source>
        <dbReference type="ARBA" id="ARBA00004651"/>
    </source>
</evidence>
<feature type="transmembrane region" description="Helical" evidence="6">
    <location>
        <begin position="415"/>
        <end position="433"/>
    </location>
</feature>
<dbReference type="GO" id="GO:0022857">
    <property type="term" value="F:transmembrane transporter activity"/>
    <property type="evidence" value="ECO:0007669"/>
    <property type="project" value="InterPro"/>
</dbReference>
<accession>A0AA87YI28</accession>
<dbReference type="InterPro" id="IPR001958">
    <property type="entry name" value="Tet-R_TetA/multi-R_MdtG-like"/>
</dbReference>
<dbReference type="PANTHER" id="PTHR43124">
    <property type="entry name" value="PURINE EFFLUX PUMP PBUE"/>
    <property type="match status" value="1"/>
</dbReference>
<dbReference type="AlphaFoldDB" id="A0AA87YI28"/>
<feature type="transmembrane region" description="Helical" evidence="6">
    <location>
        <begin position="258"/>
        <end position="279"/>
    </location>
</feature>
<sequence>MRSPADGHVGTRTHGLQEKAEHAILPGFVFTGPVTRPSVMHSPTQSDPSLPTIVAPRGAGLAELALAVGGLAIGTGEFASMSILPLVANDLGTTLPAMGHMISAYALGVVIGAPLITIFLARMPRRLMLICLMAMFAVGNFLGALAPTPGLLIAARFVAGIPHGAYFGVAALVAAALVTPDKRAQAVSRVMLGLTVANIVGVPLATWLGQVLGWRSAFVIVGVLGLLTAALVAFLLPPIPAGNASPRGELGVFRRLQVWLTLAMVAIGFGGLFALYTYVTPTLQQITHASPLAISVLLGLMGVGMTVGNLAGGWLADRSNTATICGVLIWNALALACFSWTSSNLWLAGLNLFLIGTGIAVVPAVQTRLMDVAGDAQTVAAALNHSAFNIANALGAWVGGMAIAGGLGLTSTGPVGAVLALGGIVVLGISLAVDRRAAAAPRLASACK</sequence>
<feature type="transmembrane region" description="Helical" evidence="6">
    <location>
        <begin position="100"/>
        <end position="120"/>
    </location>
</feature>
<dbReference type="PRINTS" id="PR01035">
    <property type="entry name" value="TCRTETA"/>
</dbReference>
<feature type="transmembrane region" description="Helical" evidence="6">
    <location>
        <begin position="127"/>
        <end position="147"/>
    </location>
</feature>
<reference evidence="8" key="1">
    <citation type="journal article" date="2014" name="Int. J. Syst. Evol. Microbiol.">
        <title>Complete genome sequence of Corynebacterium casei LMG S-19264T (=DSM 44701T), isolated from a smear-ripened cheese.</title>
        <authorList>
            <consortium name="US DOE Joint Genome Institute (JGI-PGF)"/>
            <person name="Walter F."/>
            <person name="Albersmeier A."/>
            <person name="Kalinowski J."/>
            <person name="Ruckert C."/>
        </authorList>
    </citation>
    <scope>NUCLEOTIDE SEQUENCE</scope>
    <source>
        <strain evidence="8">KCTC 12344</strain>
    </source>
</reference>
<feature type="transmembrane region" description="Helical" evidence="6">
    <location>
        <begin position="64"/>
        <end position="88"/>
    </location>
</feature>
<feature type="transmembrane region" description="Helical" evidence="6">
    <location>
        <begin position="322"/>
        <end position="341"/>
    </location>
</feature>
<evidence type="ECO:0000259" key="7">
    <source>
        <dbReference type="PROSITE" id="PS50850"/>
    </source>
</evidence>
<dbReference type="SUPFAM" id="SSF103473">
    <property type="entry name" value="MFS general substrate transporter"/>
    <property type="match status" value="1"/>
</dbReference>
<proteinExistence type="predicted"/>
<feature type="transmembrane region" description="Helical" evidence="6">
    <location>
        <begin position="291"/>
        <end position="315"/>
    </location>
</feature>
<dbReference type="PANTHER" id="PTHR43124:SF3">
    <property type="entry name" value="CHLORAMPHENICOL EFFLUX PUMP RV0191"/>
    <property type="match status" value="1"/>
</dbReference>
<gene>
    <name evidence="8" type="ORF">GCM10007388_48590</name>
</gene>
<keyword evidence="5 6" id="KW-0472">Membrane</keyword>
<dbReference type="GO" id="GO:0005886">
    <property type="term" value="C:plasma membrane"/>
    <property type="evidence" value="ECO:0007669"/>
    <property type="project" value="UniProtKB-SubCell"/>
</dbReference>
<evidence type="ECO:0000256" key="5">
    <source>
        <dbReference type="ARBA" id="ARBA00023136"/>
    </source>
</evidence>
<comment type="subcellular location">
    <subcellularLocation>
        <location evidence="1">Cell membrane</location>
        <topology evidence="1">Multi-pass membrane protein</topology>
    </subcellularLocation>
</comment>
<keyword evidence="4 6" id="KW-1133">Transmembrane helix</keyword>
<dbReference type="Proteomes" id="UP000619512">
    <property type="component" value="Unassembled WGS sequence"/>
</dbReference>
<feature type="transmembrane region" description="Helical" evidence="6">
    <location>
        <begin position="190"/>
        <end position="208"/>
    </location>
</feature>
<feature type="transmembrane region" description="Helical" evidence="6">
    <location>
        <begin position="153"/>
        <end position="178"/>
    </location>
</feature>
<evidence type="ECO:0000256" key="3">
    <source>
        <dbReference type="ARBA" id="ARBA00022692"/>
    </source>
</evidence>
<keyword evidence="3 6" id="KW-0812">Transmembrane</keyword>
<evidence type="ECO:0000256" key="2">
    <source>
        <dbReference type="ARBA" id="ARBA00022475"/>
    </source>
</evidence>
<protein>
    <submittedName>
        <fullName evidence="8">MFS transporter</fullName>
    </submittedName>
</protein>
<organism evidence="8 9">
    <name type="scientific">Pseudoduganella plicata</name>
    <dbReference type="NCBI Taxonomy" id="321984"/>
    <lineage>
        <taxon>Bacteria</taxon>
        <taxon>Pseudomonadati</taxon>
        <taxon>Pseudomonadota</taxon>
        <taxon>Betaproteobacteria</taxon>
        <taxon>Burkholderiales</taxon>
        <taxon>Oxalobacteraceae</taxon>
        <taxon>Telluria group</taxon>
        <taxon>Pseudoduganella</taxon>
    </lineage>
</organism>
<evidence type="ECO:0000313" key="9">
    <source>
        <dbReference type="Proteomes" id="UP000619512"/>
    </source>
</evidence>
<name>A0AA87YI28_9BURK</name>
<dbReference type="InterPro" id="IPR011701">
    <property type="entry name" value="MFS"/>
</dbReference>
<evidence type="ECO:0000256" key="4">
    <source>
        <dbReference type="ARBA" id="ARBA00022989"/>
    </source>
</evidence>